<dbReference type="EMBL" id="JAQQAF010000003">
    <property type="protein sequence ID" value="KAJ8498633.1"/>
    <property type="molecule type" value="Genomic_DNA"/>
</dbReference>
<evidence type="ECO:0000259" key="2">
    <source>
        <dbReference type="Pfam" id="PF19160"/>
    </source>
</evidence>
<dbReference type="AlphaFoldDB" id="A0AAV8RFD0"/>
<accession>A0AAV8RFD0</accession>
<feature type="domain" description="SPARK" evidence="2">
    <location>
        <begin position="73"/>
        <end position="245"/>
    </location>
</feature>
<evidence type="ECO:0000313" key="4">
    <source>
        <dbReference type="Proteomes" id="UP001222027"/>
    </source>
</evidence>
<sequence length="352" mass="36340">MTDGVLRSTMPHALSSPLFLLLVPLFSVQVSMLHALPVPDPAPVQLHPATSTAASSSLPAATIPAFPEQSDVASATCPLDLPSDLLPSVTAACTSPSASGSHLRLPSRSRCCPALAAWLYAAYSPSALAARPLPSAGFDLPALPDDSESCAAGVERAMRDRGVAFPRANATCDAAYCYCGVRLRRLACAGGFVADTAAGLWVPAGDGGLRLERDCAQPGLTGCSRCLRSLNQLKAKKQQGSEASGSERKEAGTHGRECQLMGVTWLLSRNRTLYLPSATAILRVLMAADAVGSSDPTSCSLSQGAMPLAVGSTQIDGHVDGSSAAGSLLVSPFHPLLLALLAFRSLLLHPSS</sequence>
<proteinExistence type="predicted"/>
<dbReference type="InterPro" id="IPR040376">
    <property type="entry name" value="At4g28100-like"/>
</dbReference>
<name>A0AAV8RFD0_ENSVE</name>
<reference evidence="3 4" key="1">
    <citation type="submission" date="2022-12" db="EMBL/GenBank/DDBJ databases">
        <title>Chromosome-scale assembly of the Ensete ventricosum genome.</title>
        <authorList>
            <person name="Dussert Y."/>
            <person name="Stocks J."/>
            <person name="Wendawek A."/>
            <person name="Woldeyes F."/>
            <person name="Nichols R.A."/>
            <person name="Borrell J.S."/>
        </authorList>
    </citation>
    <scope>NUCLEOTIDE SEQUENCE [LARGE SCALE GENOMIC DNA]</scope>
    <source>
        <strain evidence="4">cv. Maze</strain>
        <tissue evidence="3">Seeds</tissue>
    </source>
</reference>
<dbReference type="InterPro" id="IPR043891">
    <property type="entry name" value="SPARK"/>
</dbReference>
<comment type="caution">
    <text evidence="3">The sequence shown here is derived from an EMBL/GenBank/DDBJ whole genome shotgun (WGS) entry which is preliminary data.</text>
</comment>
<organism evidence="3 4">
    <name type="scientific">Ensete ventricosum</name>
    <name type="common">Abyssinian banana</name>
    <name type="synonym">Musa ensete</name>
    <dbReference type="NCBI Taxonomy" id="4639"/>
    <lineage>
        <taxon>Eukaryota</taxon>
        <taxon>Viridiplantae</taxon>
        <taxon>Streptophyta</taxon>
        <taxon>Embryophyta</taxon>
        <taxon>Tracheophyta</taxon>
        <taxon>Spermatophyta</taxon>
        <taxon>Magnoliopsida</taxon>
        <taxon>Liliopsida</taxon>
        <taxon>Zingiberales</taxon>
        <taxon>Musaceae</taxon>
        <taxon>Ensete</taxon>
    </lineage>
</organism>
<dbReference type="Proteomes" id="UP001222027">
    <property type="component" value="Unassembled WGS sequence"/>
</dbReference>
<gene>
    <name evidence="3" type="ORF">OPV22_009185</name>
</gene>
<feature type="chain" id="PRO_5043372915" description="SPARK domain-containing protein" evidence="1">
    <location>
        <begin position="36"/>
        <end position="352"/>
    </location>
</feature>
<keyword evidence="1" id="KW-0732">Signal</keyword>
<keyword evidence="4" id="KW-1185">Reference proteome</keyword>
<dbReference type="PANTHER" id="PTHR34056">
    <property type="entry name" value="GPI-ANCHORED PROTEIN"/>
    <property type="match status" value="1"/>
</dbReference>
<evidence type="ECO:0000256" key="1">
    <source>
        <dbReference type="SAM" id="SignalP"/>
    </source>
</evidence>
<dbReference type="Pfam" id="PF19160">
    <property type="entry name" value="SPARK"/>
    <property type="match status" value="1"/>
</dbReference>
<protein>
    <recommendedName>
        <fullName evidence="2">SPARK domain-containing protein</fullName>
    </recommendedName>
</protein>
<dbReference type="PANTHER" id="PTHR34056:SF1">
    <property type="entry name" value="GPI-ANCHORED PROTEIN"/>
    <property type="match status" value="1"/>
</dbReference>
<evidence type="ECO:0000313" key="3">
    <source>
        <dbReference type="EMBL" id="KAJ8498633.1"/>
    </source>
</evidence>
<feature type="signal peptide" evidence="1">
    <location>
        <begin position="1"/>
        <end position="35"/>
    </location>
</feature>